<dbReference type="RefSeq" id="WP_131612167.1">
    <property type="nucleotide sequence ID" value="NZ_SJSM01000027.1"/>
</dbReference>
<comment type="caution">
    <text evidence="1">The sequence shown here is derived from an EMBL/GenBank/DDBJ whole genome shotgun (WGS) entry which is preliminary data.</text>
</comment>
<dbReference type="InterPro" id="IPR013784">
    <property type="entry name" value="Carb-bd-like_fold"/>
</dbReference>
<dbReference type="Proteomes" id="UP000291117">
    <property type="component" value="Unassembled WGS sequence"/>
</dbReference>
<organism evidence="1 2">
    <name type="scientific">Pedobacter hiemivivus</name>
    <dbReference type="NCBI Taxonomy" id="2530454"/>
    <lineage>
        <taxon>Bacteria</taxon>
        <taxon>Pseudomonadati</taxon>
        <taxon>Bacteroidota</taxon>
        <taxon>Sphingobacteriia</taxon>
        <taxon>Sphingobacteriales</taxon>
        <taxon>Sphingobacteriaceae</taxon>
        <taxon>Pedobacter</taxon>
    </lineage>
</organism>
<dbReference type="SUPFAM" id="SSF49452">
    <property type="entry name" value="Starch-binding domain-like"/>
    <property type="match status" value="1"/>
</dbReference>
<protein>
    <submittedName>
        <fullName evidence="1">Carboxypeptidase regulatory-like domain-containing protein</fullName>
    </submittedName>
</protein>
<reference evidence="1 2" key="1">
    <citation type="submission" date="2019-02" db="EMBL/GenBank/DDBJ databases">
        <title>Pedobacter sp. RP-3-8 sp. nov., isolated from Arctic soil.</title>
        <authorList>
            <person name="Dahal R.H."/>
        </authorList>
    </citation>
    <scope>NUCLEOTIDE SEQUENCE [LARGE SCALE GENOMIC DNA]</scope>
    <source>
        <strain evidence="1 2">RP-3-8</strain>
    </source>
</reference>
<sequence length="104" mass="11124">MKRLSFLMIIGLVIGLLAFTFIKTGKIQGRIAPADGASQVFAVLGTDTLRAEINNGNFAFPAVKVGTYTIQVKAIAPYKDTSVVNVPVIDSITTDVGLIKLKQE</sequence>
<dbReference type="GO" id="GO:0004180">
    <property type="term" value="F:carboxypeptidase activity"/>
    <property type="evidence" value="ECO:0007669"/>
    <property type="project" value="UniProtKB-KW"/>
</dbReference>
<dbReference type="OrthoDB" id="676304at2"/>
<evidence type="ECO:0000313" key="1">
    <source>
        <dbReference type="EMBL" id="TCC86382.1"/>
    </source>
</evidence>
<dbReference type="GO" id="GO:0030246">
    <property type="term" value="F:carbohydrate binding"/>
    <property type="evidence" value="ECO:0007669"/>
    <property type="project" value="InterPro"/>
</dbReference>
<accession>A0A4R0MJQ6</accession>
<dbReference type="EMBL" id="SJSM01000027">
    <property type="protein sequence ID" value="TCC86382.1"/>
    <property type="molecule type" value="Genomic_DNA"/>
</dbReference>
<dbReference type="AlphaFoldDB" id="A0A4R0MJQ6"/>
<evidence type="ECO:0000313" key="2">
    <source>
        <dbReference type="Proteomes" id="UP000291117"/>
    </source>
</evidence>
<name>A0A4R0MJQ6_9SPHI</name>
<dbReference type="Gene3D" id="2.60.40.1120">
    <property type="entry name" value="Carboxypeptidase-like, regulatory domain"/>
    <property type="match status" value="1"/>
</dbReference>
<keyword evidence="1" id="KW-0378">Hydrolase</keyword>
<keyword evidence="1" id="KW-0645">Protease</keyword>
<proteinExistence type="predicted"/>
<gene>
    <name evidence="1" type="ORF">EZ444_24075</name>
</gene>
<keyword evidence="2" id="KW-1185">Reference proteome</keyword>
<keyword evidence="1" id="KW-0121">Carboxypeptidase</keyword>